<evidence type="ECO:0000313" key="2">
    <source>
        <dbReference type="EMBL" id="VUZ45410.1"/>
    </source>
</evidence>
<dbReference type="Pfam" id="PF18997">
    <property type="entry name" value="DUF5727"/>
    <property type="match status" value="1"/>
</dbReference>
<evidence type="ECO:0000259" key="1">
    <source>
        <dbReference type="Pfam" id="PF18997"/>
    </source>
</evidence>
<organism evidence="2 3">
    <name type="scientific">Hymenolepis diminuta</name>
    <name type="common">Rat tapeworm</name>
    <dbReference type="NCBI Taxonomy" id="6216"/>
    <lineage>
        <taxon>Eukaryota</taxon>
        <taxon>Metazoa</taxon>
        <taxon>Spiralia</taxon>
        <taxon>Lophotrochozoa</taxon>
        <taxon>Platyhelminthes</taxon>
        <taxon>Cestoda</taxon>
        <taxon>Eucestoda</taxon>
        <taxon>Cyclophyllidea</taxon>
        <taxon>Hymenolepididae</taxon>
        <taxon>Hymenolepis</taxon>
    </lineage>
</organism>
<feature type="domain" description="DUF5727" evidence="1">
    <location>
        <begin position="8"/>
        <end position="123"/>
    </location>
</feature>
<evidence type="ECO:0000313" key="3">
    <source>
        <dbReference type="Proteomes" id="UP000321570"/>
    </source>
</evidence>
<feature type="non-terminal residue" evidence="2">
    <location>
        <position position="1"/>
    </location>
</feature>
<dbReference type="EMBL" id="CABIJS010000177">
    <property type="protein sequence ID" value="VUZ45410.1"/>
    <property type="molecule type" value="Genomic_DNA"/>
</dbReference>
<protein>
    <recommendedName>
        <fullName evidence="1">DUF5727 domain-containing protein</fullName>
    </recommendedName>
</protein>
<gene>
    <name evidence="2" type="ORF">WMSIL1_LOCUS5552</name>
</gene>
<reference evidence="2 3" key="1">
    <citation type="submission" date="2019-07" db="EMBL/GenBank/DDBJ databases">
        <authorList>
            <person name="Jastrzebski P J."/>
            <person name="Paukszto L."/>
            <person name="Jastrzebski P J."/>
        </authorList>
    </citation>
    <scope>NUCLEOTIDE SEQUENCE [LARGE SCALE GENOMIC DNA]</scope>
    <source>
        <strain evidence="2 3">WMS-il1</strain>
    </source>
</reference>
<dbReference type="AlphaFoldDB" id="A0A564YDX6"/>
<keyword evidence="3" id="KW-1185">Reference proteome</keyword>
<accession>A0A564YDX6</accession>
<proteinExistence type="predicted"/>
<dbReference type="Proteomes" id="UP000321570">
    <property type="component" value="Unassembled WGS sequence"/>
</dbReference>
<dbReference type="InterPro" id="IPR043785">
    <property type="entry name" value="DUF5727"/>
</dbReference>
<name>A0A564YDX6_HYMDI</name>
<sequence>KKGSSNGKILIIEYGDCDLDGSIIGSPCEVQEDRTVITFNEVPDYDLLTVENYIHIYTVYFAKDCQFPTPKDGEIIVEKSIPLYRFLGGKTEENVVFAMKGTNNPGITLWREDSRVCGWQDSIPDTDECDEHLVIIEYLSGRTHIKLPDVAENELRCGTYPVNRFALNLMPLSALWHTKCVHLRLNSHKKYND</sequence>